<proteinExistence type="predicted"/>
<accession>A0A0E9V587</accession>
<reference evidence="1" key="1">
    <citation type="submission" date="2014-11" db="EMBL/GenBank/DDBJ databases">
        <authorList>
            <person name="Amaro Gonzalez C."/>
        </authorList>
    </citation>
    <scope>NUCLEOTIDE SEQUENCE</scope>
</reference>
<evidence type="ECO:0000313" key="1">
    <source>
        <dbReference type="EMBL" id="JAH72620.1"/>
    </source>
</evidence>
<organism evidence="1">
    <name type="scientific">Anguilla anguilla</name>
    <name type="common">European freshwater eel</name>
    <name type="synonym">Muraena anguilla</name>
    <dbReference type="NCBI Taxonomy" id="7936"/>
    <lineage>
        <taxon>Eukaryota</taxon>
        <taxon>Metazoa</taxon>
        <taxon>Chordata</taxon>
        <taxon>Craniata</taxon>
        <taxon>Vertebrata</taxon>
        <taxon>Euteleostomi</taxon>
        <taxon>Actinopterygii</taxon>
        <taxon>Neopterygii</taxon>
        <taxon>Teleostei</taxon>
        <taxon>Anguilliformes</taxon>
        <taxon>Anguillidae</taxon>
        <taxon>Anguilla</taxon>
    </lineage>
</organism>
<reference evidence="1" key="2">
    <citation type="journal article" date="2015" name="Fish Shellfish Immunol.">
        <title>Early steps in the European eel (Anguilla anguilla)-Vibrio vulnificus interaction in the gills: Role of the RtxA13 toxin.</title>
        <authorList>
            <person name="Callol A."/>
            <person name="Pajuelo D."/>
            <person name="Ebbesson L."/>
            <person name="Teles M."/>
            <person name="MacKenzie S."/>
            <person name="Amaro C."/>
        </authorList>
    </citation>
    <scope>NUCLEOTIDE SEQUENCE</scope>
</reference>
<dbReference type="EMBL" id="GBXM01035957">
    <property type="protein sequence ID" value="JAH72620.1"/>
    <property type="molecule type" value="Transcribed_RNA"/>
</dbReference>
<protein>
    <submittedName>
        <fullName evidence="1">Uncharacterized protein</fullName>
    </submittedName>
</protein>
<sequence length="28" mass="3212">MTRKLTTAMVIGGYFQATVWSFGHRSHK</sequence>
<name>A0A0E9V587_ANGAN</name>
<dbReference type="AlphaFoldDB" id="A0A0E9V587"/>